<organism evidence="2 3">
    <name type="scientific">Trichonephila inaurata madagascariensis</name>
    <dbReference type="NCBI Taxonomy" id="2747483"/>
    <lineage>
        <taxon>Eukaryota</taxon>
        <taxon>Metazoa</taxon>
        <taxon>Ecdysozoa</taxon>
        <taxon>Arthropoda</taxon>
        <taxon>Chelicerata</taxon>
        <taxon>Arachnida</taxon>
        <taxon>Araneae</taxon>
        <taxon>Araneomorphae</taxon>
        <taxon>Entelegynae</taxon>
        <taxon>Araneoidea</taxon>
        <taxon>Nephilidae</taxon>
        <taxon>Trichonephila</taxon>
        <taxon>Trichonephila inaurata</taxon>
    </lineage>
</organism>
<accession>A0A8X6YJC0</accession>
<feature type="region of interest" description="Disordered" evidence="1">
    <location>
        <begin position="124"/>
        <end position="152"/>
    </location>
</feature>
<sequence length="152" mass="17443">MRRRENKTTPAQCRIRYEPDRFVPSASVDAFLINQREREGLVPFCTRKGQGPASLVNRIRRGPPSAIDSWDPRARGGGDIIDELRLRIETIAPSRQPRISSHRKVFGPPWSWKQWRTGIEKCLDHPGLRSNATPSNKKNSCKRKEDITPSWS</sequence>
<evidence type="ECO:0000313" key="3">
    <source>
        <dbReference type="Proteomes" id="UP000886998"/>
    </source>
</evidence>
<name>A0A8X6YJC0_9ARAC</name>
<proteinExistence type="predicted"/>
<feature type="compositionally biased region" description="Basic and acidic residues" evidence="1">
    <location>
        <begin position="142"/>
        <end position="152"/>
    </location>
</feature>
<keyword evidence="3" id="KW-1185">Reference proteome</keyword>
<reference evidence="2" key="1">
    <citation type="submission" date="2020-08" db="EMBL/GenBank/DDBJ databases">
        <title>Multicomponent nature underlies the extraordinary mechanical properties of spider dragline silk.</title>
        <authorList>
            <person name="Kono N."/>
            <person name="Nakamura H."/>
            <person name="Mori M."/>
            <person name="Yoshida Y."/>
            <person name="Ohtoshi R."/>
            <person name="Malay A.D."/>
            <person name="Moran D.A.P."/>
            <person name="Tomita M."/>
            <person name="Numata K."/>
            <person name="Arakawa K."/>
        </authorList>
    </citation>
    <scope>NUCLEOTIDE SEQUENCE</scope>
</reference>
<dbReference type="AlphaFoldDB" id="A0A8X6YJC0"/>
<gene>
    <name evidence="2" type="ORF">TNIN_378121</name>
</gene>
<protein>
    <submittedName>
        <fullName evidence="2">Uncharacterized protein</fullName>
    </submittedName>
</protein>
<comment type="caution">
    <text evidence="2">The sequence shown here is derived from an EMBL/GenBank/DDBJ whole genome shotgun (WGS) entry which is preliminary data.</text>
</comment>
<evidence type="ECO:0000256" key="1">
    <source>
        <dbReference type="SAM" id="MobiDB-lite"/>
    </source>
</evidence>
<evidence type="ECO:0000313" key="2">
    <source>
        <dbReference type="EMBL" id="GFY71597.1"/>
    </source>
</evidence>
<dbReference type="OrthoDB" id="10641514at2759"/>
<dbReference type="EMBL" id="BMAV01018979">
    <property type="protein sequence ID" value="GFY71597.1"/>
    <property type="molecule type" value="Genomic_DNA"/>
</dbReference>
<dbReference type="Proteomes" id="UP000886998">
    <property type="component" value="Unassembled WGS sequence"/>
</dbReference>